<reference evidence="1 2" key="1">
    <citation type="journal article" date="2016" name="Genome Announc.">
        <title>Complete Genome Sequence of Thiostrepton-Producing Streptomyces laurentii ATCC 31255.</title>
        <authorList>
            <person name="Doi K."/>
            <person name="Fujino Y."/>
            <person name="Nagayoshi Y."/>
            <person name="Ohshima T."/>
            <person name="Ogata S."/>
        </authorList>
    </citation>
    <scope>NUCLEOTIDE SEQUENCE [LARGE SCALE GENOMIC DNA]</scope>
    <source>
        <strain evidence="1 2">ATCC 31255</strain>
    </source>
</reference>
<evidence type="ECO:0000313" key="1">
    <source>
        <dbReference type="EMBL" id="BAU87332.1"/>
    </source>
</evidence>
<dbReference type="AlphaFoldDB" id="A0A169PCX5"/>
<accession>A0A169PCX5</accession>
<evidence type="ECO:0000313" key="2">
    <source>
        <dbReference type="Proteomes" id="UP000217676"/>
    </source>
</evidence>
<keyword evidence="2" id="KW-1185">Reference proteome</keyword>
<dbReference type="PANTHER" id="PTHR43845">
    <property type="entry name" value="BLR5969 PROTEIN"/>
    <property type="match status" value="1"/>
</dbReference>
<dbReference type="Proteomes" id="UP000217676">
    <property type="component" value="Chromosome"/>
</dbReference>
<protein>
    <submittedName>
        <fullName evidence="1">Phenylacetyl-CoA ligase</fullName>
    </submittedName>
</protein>
<dbReference type="Gene3D" id="3.40.50.12780">
    <property type="entry name" value="N-terminal domain of ligase-like"/>
    <property type="match status" value="1"/>
</dbReference>
<dbReference type="KEGG" id="slau:SLA_6465"/>
<dbReference type="EMBL" id="AP017424">
    <property type="protein sequence ID" value="BAU87332.1"/>
    <property type="molecule type" value="Genomic_DNA"/>
</dbReference>
<dbReference type="PANTHER" id="PTHR43845:SF1">
    <property type="entry name" value="BLR5969 PROTEIN"/>
    <property type="match status" value="1"/>
</dbReference>
<organism evidence="1 2">
    <name type="scientific">Streptomyces laurentii</name>
    <dbReference type="NCBI Taxonomy" id="39478"/>
    <lineage>
        <taxon>Bacteria</taxon>
        <taxon>Bacillati</taxon>
        <taxon>Actinomycetota</taxon>
        <taxon>Actinomycetes</taxon>
        <taxon>Kitasatosporales</taxon>
        <taxon>Streptomycetaceae</taxon>
        <taxon>Streptomyces</taxon>
    </lineage>
</organism>
<sequence>MFGTAFRQLRYSTAILRNRRIRPQDLERIARDLLETLAEFGEPGEDSVLLPGQSGAVDPDVRRTVTARSLRATARAAVRHTPYYRRAFQDLGLDPDGLTPETWEQVPVTPKSALRGLPAAFVSAASAPALMALTTGTSGTPTTVWYSRAEVEIMVAMSTVSAVLGMGLRPRHSMAYAGCSRATLPLLNVEESVTRIGAAFVPIGTVDPAVALDRLATPLGLRGKAPQITHLTVSASYLSALVEEAERHDWQPSDFGLDSVGVGGEVLSEPLRKRAEAAFGARITTSYMMTETVPSGGTPCGAGHLHHTTEFGHLEVLDPETHEPTPPGGVGVIVQTPYVPYRDCTLLLRYDTGDLVRRPATTPECELAHMPATSLILGRWSGPSSRAVTTRSLLDLLEAEQDVPLPARYALEERPGGPLLHVLTRRRADAGLLGRLEDRATAAGLALAGIALHDDPAGMPPTGPVRADLREHTFESARPATAPLGSPA</sequence>
<name>A0A169PCX5_STRLU</name>
<proteinExistence type="predicted"/>
<dbReference type="GO" id="GO:0016874">
    <property type="term" value="F:ligase activity"/>
    <property type="evidence" value="ECO:0007669"/>
    <property type="project" value="UniProtKB-KW"/>
</dbReference>
<keyword evidence="1" id="KW-0436">Ligase</keyword>
<gene>
    <name evidence="1" type="ORF">SLA_6465</name>
</gene>
<dbReference type="InterPro" id="IPR042099">
    <property type="entry name" value="ANL_N_sf"/>
</dbReference>
<dbReference type="SUPFAM" id="SSF56801">
    <property type="entry name" value="Acetyl-CoA synthetase-like"/>
    <property type="match status" value="1"/>
</dbReference>